<reference evidence="2 3" key="1">
    <citation type="submission" date="2017-10" db="EMBL/GenBank/DDBJ databases">
        <title>Genomics of the genus Arcobacter.</title>
        <authorList>
            <person name="Perez-Cataluna A."/>
            <person name="Figueras M.J."/>
        </authorList>
    </citation>
    <scope>NUCLEOTIDE SEQUENCE [LARGE SCALE GENOMIC DNA]</scope>
    <source>
        <strain evidence="2 3">CECT 9230</strain>
    </source>
</reference>
<comment type="caution">
    <text evidence="2">The sequence shown here is derived from an EMBL/GenBank/DDBJ whole genome shotgun (WGS) entry which is preliminary data.</text>
</comment>
<dbReference type="SUPFAM" id="SSF55811">
    <property type="entry name" value="Nudix"/>
    <property type="match status" value="1"/>
</dbReference>
<keyword evidence="1" id="KW-0472">Membrane</keyword>
<accession>A0A366MSG7</accession>
<keyword evidence="1" id="KW-1133">Transmembrane helix</keyword>
<dbReference type="Proteomes" id="UP000252669">
    <property type="component" value="Unassembled WGS sequence"/>
</dbReference>
<evidence type="ECO:0000256" key="1">
    <source>
        <dbReference type="SAM" id="Phobius"/>
    </source>
</evidence>
<evidence type="ECO:0000313" key="2">
    <source>
        <dbReference type="EMBL" id="RBQ29185.1"/>
    </source>
</evidence>
<evidence type="ECO:0000313" key="3">
    <source>
        <dbReference type="Proteomes" id="UP000252669"/>
    </source>
</evidence>
<feature type="transmembrane region" description="Helical" evidence="1">
    <location>
        <begin position="135"/>
        <end position="154"/>
    </location>
</feature>
<gene>
    <name evidence="2" type="ORF">CRU91_04975</name>
</gene>
<dbReference type="EMBL" id="PDKB01000007">
    <property type="protein sequence ID" value="RBQ29185.1"/>
    <property type="molecule type" value="Genomic_DNA"/>
</dbReference>
<organism evidence="2 3">
    <name type="scientific">Aliarcobacter vitoriensis</name>
    <dbReference type="NCBI Taxonomy" id="2011099"/>
    <lineage>
        <taxon>Bacteria</taxon>
        <taxon>Pseudomonadati</taxon>
        <taxon>Campylobacterota</taxon>
        <taxon>Epsilonproteobacteria</taxon>
        <taxon>Campylobacterales</taxon>
        <taxon>Arcobacteraceae</taxon>
        <taxon>Aliarcobacter</taxon>
    </lineage>
</organism>
<dbReference type="RefSeq" id="WP_113894009.1">
    <property type="nucleotide sequence ID" value="NZ_JANJGA010000008.1"/>
</dbReference>
<sequence>MRYVVGIITDGKKVLLLKKNNPDWQKGLYNAVGGKVELESTPLQTIIKDCKDKIGLDIINWKELDSLLLPNGIDLTYFFAILEENDINKAQSLTDERVELFDINNLPKNILKDLKMQIDKIFFKIEKKDSISKKLFIFIVTILFVLFSSLMLLGKVQKGNFLYYLTEEKKDEDIDKKVQFKKGFNERIFGK</sequence>
<proteinExistence type="predicted"/>
<keyword evidence="1" id="KW-0812">Transmembrane</keyword>
<name>A0A366MSG7_9BACT</name>
<protein>
    <submittedName>
        <fullName evidence="2">NUDIX domain-containing protein</fullName>
    </submittedName>
</protein>
<dbReference type="OrthoDB" id="5348806at2"/>
<dbReference type="Gene3D" id="3.90.79.10">
    <property type="entry name" value="Nucleoside Triphosphate Pyrophosphohydrolase"/>
    <property type="match status" value="1"/>
</dbReference>
<dbReference type="AlphaFoldDB" id="A0A366MSG7"/>
<dbReference type="InterPro" id="IPR015797">
    <property type="entry name" value="NUDIX_hydrolase-like_dom_sf"/>
</dbReference>
<keyword evidence="3" id="KW-1185">Reference proteome</keyword>